<evidence type="ECO:0000256" key="3">
    <source>
        <dbReference type="SAM" id="Coils"/>
    </source>
</evidence>
<comment type="caution">
    <text evidence="5">The sequence shown here is derived from an EMBL/GenBank/DDBJ whole genome shotgun (WGS) entry which is preliminary data.</text>
</comment>
<accession>A0A9N8Z151</accession>
<keyword evidence="2 3" id="KW-0175">Coiled coil</keyword>
<keyword evidence="6" id="KW-1185">Reference proteome</keyword>
<feature type="compositionally biased region" description="Basic and acidic residues" evidence="4">
    <location>
        <begin position="616"/>
        <end position="625"/>
    </location>
</feature>
<feature type="coiled-coil region" evidence="3">
    <location>
        <begin position="479"/>
        <end position="506"/>
    </location>
</feature>
<evidence type="ECO:0000313" key="6">
    <source>
        <dbReference type="Proteomes" id="UP000789570"/>
    </source>
</evidence>
<dbReference type="AlphaFoldDB" id="A0A9N8Z151"/>
<dbReference type="SMART" id="SM00784">
    <property type="entry name" value="SPT2"/>
    <property type="match status" value="1"/>
</dbReference>
<evidence type="ECO:0000256" key="1">
    <source>
        <dbReference type="ARBA" id="ARBA00006461"/>
    </source>
</evidence>
<proteinExistence type="inferred from homology"/>
<name>A0A9N8Z151_9GLOM</name>
<protein>
    <submittedName>
        <fullName evidence="5">12711_t:CDS:1</fullName>
    </submittedName>
</protein>
<feature type="compositionally biased region" description="Basic and acidic residues" evidence="4">
    <location>
        <begin position="453"/>
        <end position="462"/>
    </location>
</feature>
<dbReference type="OrthoDB" id="2391411at2759"/>
<evidence type="ECO:0000256" key="4">
    <source>
        <dbReference type="SAM" id="MobiDB-lite"/>
    </source>
</evidence>
<reference evidence="5" key="1">
    <citation type="submission" date="2021-06" db="EMBL/GenBank/DDBJ databases">
        <authorList>
            <person name="Kallberg Y."/>
            <person name="Tangrot J."/>
            <person name="Rosling A."/>
        </authorList>
    </citation>
    <scope>NUCLEOTIDE SEQUENCE</scope>
    <source>
        <strain evidence="5">UK204</strain>
    </source>
</reference>
<dbReference type="EMBL" id="CAJVPQ010000221">
    <property type="protein sequence ID" value="CAG8459060.1"/>
    <property type="molecule type" value="Genomic_DNA"/>
</dbReference>
<dbReference type="Pfam" id="PF08243">
    <property type="entry name" value="SPT2"/>
    <property type="match status" value="1"/>
</dbReference>
<evidence type="ECO:0000256" key="2">
    <source>
        <dbReference type="ARBA" id="ARBA00023054"/>
    </source>
</evidence>
<feature type="compositionally biased region" description="Basic residues" evidence="4">
    <location>
        <begin position="638"/>
        <end position="648"/>
    </location>
</feature>
<gene>
    <name evidence="5" type="ORF">FCALED_LOCUS1652</name>
</gene>
<feature type="region of interest" description="Disordered" evidence="4">
    <location>
        <begin position="453"/>
        <end position="479"/>
    </location>
</feature>
<dbReference type="InterPro" id="IPR013256">
    <property type="entry name" value="Chromatin_SPT2"/>
</dbReference>
<evidence type="ECO:0000313" key="5">
    <source>
        <dbReference type="EMBL" id="CAG8459060.1"/>
    </source>
</evidence>
<organism evidence="5 6">
    <name type="scientific">Funneliformis caledonium</name>
    <dbReference type="NCBI Taxonomy" id="1117310"/>
    <lineage>
        <taxon>Eukaryota</taxon>
        <taxon>Fungi</taxon>
        <taxon>Fungi incertae sedis</taxon>
        <taxon>Mucoromycota</taxon>
        <taxon>Glomeromycotina</taxon>
        <taxon>Glomeromycetes</taxon>
        <taxon>Glomerales</taxon>
        <taxon>Glomeraceae</taxon>
        <taxon>Funneliformis</taxon>
    </lineage>
</organism>
<dbReference type="Proteomes" id="UP000789570">
    <property type="component" value="Unassembled WGS sequence"/>
</dbReference>
<feature type="region of interest" description="Disordered" evidence="4">
    <location>
        <begin position="526"/>
        <end position="557"/>
    </location>
</feature>
<feature type="region of interest" description="Disordered" evidence="4">
    <location>
        <begin position="1"/>
        <end position="25"/>
    </location>
</feature>
<feature type="compositionally biased region" description="Basic and acidic residues" evidence="4">
    <location>
        <begin position="470"/>
        <end position="479"/>
    </location>
</feature>
<feature type="region of interest" description="Disordered" evidence="4">
    <location>
        <begin position="616"/>
        <end position="648"/>
    </location>
</feature>
<sequence length="648" mass="74408">MSSQNGNVKPTSNQTLDKISSSSARVSMGEPLKFNMNEYLEKRKLELAGDTIGLEELEKKVRQRMESELASVAKQEIPTTKTSTLNTGGDVSVNKCKNGVVTQKRQPATSSTSKASGNVTINDEEKKAAVKNERTIATATSKLKNTSSGSLPVNKEKQAGLNQIKSKSSLSVPKGVTGISAVINKGKPISKGIGGNLIANKVKQSIPFHLEKPTSLTSTSKSIGGNLPNNKGKQAVYQGKVTSTSDKLHPKQVAIKQEKTRTLSRSSNKSAIKSIPRLQMYVERWKLSREKDGKYKPLELFLPSEILNDKNYMPTVEQIAREFEFERLRRLLEQDKGKSDGDKKLDRKRIEHLNTRLEIAAFRNEKGPKKDEQIRAHIAFLNEKKFFKNKVTPLDVIENPNLLKKGFEQFQEQQRKKSQEKGLQRKDIEKQLLERKRAGETWERDLQRKEKFTEGRKMEKRSADKRRHQERVVETKRRQENFTEARRKLEVEKERARRQKSSAETEGRYKRVVDDTLRPGHHNVQKKRITNGNETLHKKRKFDERSEATSSSRVKRRNTGNDEFDIYRLDEETLKQNMSSIIHSLIRPGRRPIHGMVDDNDDDIMEVSGYQVLREEARSSRLAKQEDEEEERLEQQRRMKKKDKKVKR</sequence>
<comment type="similarity">
    <text evidence="1">Belongs to the SPT2 family.</text>
</comment>